<accession>A0A6J7PS17</accession>
<proteinExistence type="predicted"/>
<dbReference type="InterPro" id="IPR010994">
    <property type="entry name" value="RuvA_2-like"/>
</dbReference>
<dbReference type="NCBIfam" id="TIGR00426">
    <property type="entry name" value="competence protein ComEA helix-hairpin-helix repeat region"/>
    <property type="match status" value="1"/>
</dbReference>
<dbReference type="SUPFAM" id="SSF47781">
    <property type="entry name" value="RuvA domain 2-like"/>
    <property type="match status" value="1"/>
</dbReference>
<dbReference type="InterPro" id="IPR003583">
    <property type="entry name" value="Hlx-hairpin-Hlx_DNA-bd_motif"/>
</dbReference>
<name>A0A6J7PS17_9ZZZZ</name>
<dbReference type="GO" id="GO:0003677">
    <property type="term" value="F:DNA binding"/>
    <property type="evidence" value="ECO:0007669"/>
    <property type="project" value="InterPro"/>
</dbReference>
<gene>
    <name evidence="2" type="ORF">UFOPK4049_00774</name>
</gene>
<dbReference type="InterPro" id="IPR004509">
    <property type="entry name" value="Competence_ComEA_HhH"/>
</dbReference>
<organism evidence="2">
    <name type="scientific">freshwater metagenome</name>
    <dbReference type="NCBI Taxonomy" id="449393"/>
    <lineage>
        <taxon>unclassified sequences</taxon>
        <taxon>metagenomes</taxon>
        <taxon>ecological metagenomes</taxon>
    </lineage>
</organism>
<feature type="domain" description="Helix-hairpin-helix DNA-binding motif class 1" evidence="1">
    <location>
        <begin position="35"/>
        <end position="54"/>
    </location>
</feature>
<evidence type="ECO:0000259" key="1">
    <source>
        <dbReference type="SMART" id="SM00278"/>
    </source>
</evidence>
<protein>
    <submittedName>
        <fullName evidence="2">Unannotated protein</fullName>
    </submittedName>
</protein>
<dbReference type="InterPro" id="IPR051675">
    <property type="entry name" value="Endo/Exo/Phosphatase_dom_1"/>
</dbReference>
<dbReference type="GO" id="GO:0015627">
    <property type="term" value="C:type II protein secretion system complex"/>
    <property type="evidence" value="ECO:0007669"/>
    <property type="project" value="TreeGrafter"/>
</dbReference>
<evidence type="ECO:0000313" key="2">
    <source>
        <dbReference type="EMBL" id="CAB5005983.1"/>
    </source>
</evidence>
<dbReference type="GO" id="GO:0006281">
    <property type="term" value="P:DNA repair"/>
    <property type="evidence" value="ECO:0007669"/>
    <property type="project" value="InterPro"/>
</dbReference>
<dbReference type="PANTHER" id="PTHR21180">
    <property type="entry name" value="ENDONUCLEASE/EXONUCLEASE/PHOSPHATASE FAMILY DOMAIN-CONTAINING PROTEIN 1"/>
    <property type="match status" value="1"/>
</dbReference>
<dbReference type="SMART" id="SM00278">
    <property type="entry name" value="HhH1"/>
    <property type="match status" value="2"/>
</dbReference>
<dbReference type="EMBL" id="CAFBPB010000090">
    <property type="protein sequence ID" value="CAB5005983.1"/>
    <property type="molecule type" value="Genomic_DNA"/>
</dbReference>
<dbReference type="Pfam" id="PF12836">
    <property type="entry name" value="HHH_3"/>
    <property type="match status" value="1"/>
</dbReference>
<dbReference type="Gene3D" id="1.10.150.280">
    <property type="entry name" value="AF1531-like domain"/>
    <property type="match status" value="1"/>
</dbReference>
<dbReference type="PANTHER" id="PTHR21180:SF32">
    <property type="entry name" value="ENDONUCLEASE_EXONUCLEASE_PHOSPHATASE FAMILY DOMAIN-CONTAINING PROTEIN 1"/>
    <property type="match status" value="1"/>
</dbReference>
<reference evidence="2" key="1">
    <citation type="submission" date="2020-05" db="EMBL/GenBank/DDBJ databases">
        <authorList>
            <person name="Chiriac C."/>
            <person name="Salcher M."/>
            <person name="Ghai R."/>
            <person name="Kavagutti S V."/>
        </authorList>
    </citation>
    <scope>NUCLEOTIDE SEQUENCE</scope>
</reference>
<dbReference type="GO" id="GO:0015628">
    <property type="term" value="P:protein secretion by the type II secretion system"/>
    <property type="evidence" value="ECO:0007669"/>
    <property type="project" value="TreeGrafter"/>
</dbReference>
<sequence length="87" mass="9352">MRDGEQIYIDSKIAGGSRVASTKRGPININRANAKDLEALPGIGPVLASRILEYRKSHGSFVTVDELQKVPGIGGSKFSQLKSKITI</sequence>
<feature type="domain" description="Helix-hairpin-helix DNA-binding motif class 1" evidence="1">
    <location>
        <begin position="65"/>
        <end position="84"/>
    </location>
</feature>
<dbReference type="AlphaFoldDB" id="A0A6J7PS17"/>